<evidence type="ECO:0000256" key="1">
    <source>
        <dbReference type="SAM" id="MobiDB-lite"/>
    </source>
</evidence>
<name>A0ABR6WR15_9FIRM</name>
<accession>A0ABR6WR15</accession>
<feature type="chain" id="PRO_5047365911" evidence="2">
    <location>
        <begin position="29"/>
        <end position="97"/>
    </location>
</feature>
<feature type="region of interest" description="Disordered" evidence="1">
    <location>
        <begin position="33"/>
        <end position="53"/>
    </location>
</feature>
<dbReference type="Proteomes" id="UP000603234">
    <property type="component" value="Unassembled WGS sequence"/>
</dbReference>
<keyword evidence="4" id="KW-1185">Reference proteome</keyword>
<sequence length="97" mass="10512">MKKKMLMGVMLFLAVLLAFTAMPLGVLAETPAHSEELSSGVTGDQSQLADDTKIRDTSVASTPACTYQTHVENIGWQDWKTDGTMSGTEGRSYRLEG</sequence>
<protein>
    <submittedName>
        <fullName evidence="3">Uncharacterized protein</fullName>
    </submittedName>
</protein>
<evidence type="ECO:0000256" key="2">
    <source>
        <dbReference type="SAM" id="SignalP"/>
    </source>
</evidence>
<dbReference type="EMBL" id="WJBC01000001">
    <property type="protein sequence ID" value="MBC3802950.1"/>
    <property type="molecule type" value="Genomic_DNA"/>
</dbReference>
<dbReference type="SMART" id="SM00728">
    <property type="entry name" value="ChW"/>
    <property type="match status" value="1"/>
</dbReference>
<comment type="caution">
    <text evidence="3">The sequence shown here is derived from an EMBL/GenBank/DDBJ whole genome shotgun (WGS) entry which is preliminary data.</text>
</comment>
<feature type="signal peptide" evidence="2">
    <location>
        <begin position="1"/>
        <end position="28"/>
    </location>
</feature>
<gene>
    <name evidence="3" type="ORF">GH808_00640</name>
</gene>
<evidence type="ECO:0000313" key="4">
    <source>
        <dbReference type="Proteomes" id="UP000603234"/>
    </source>
</evidence>
<dbReference type="RefSeq" id="WP_186840871.1">
    <property type="nucleotide sequence ID" value="NZ_WJBC01000001.1"/>
</dbReference>
<dbReference type="InterPro" id="IPR006637">
    <property type="entry name" value="ChW"/>
</dbReference>
<dbReference type="Pfam" id="PF07538">
    <property type="entry name" value="ChW"/>
    <property type="match status" value="1"/>
</dbReference>
<keyword evidence="2" id="KW-0732">Signal</keyword>
<feature type="compositionally biased region" description="Polar residues" evidence="1">
    <location>
        <begin position="37"/>
        <end position="49"/>
    </location>
</feature>
<proteinExistence type="predicted"/>
<evidence type="ECO:0000313" key="3">
    <source>
        <dbReference type="EMBL" id="MBC3802950.1"/>
    </source>
</evidence>
<organism evidence="3 4">
    <name type="scientific">Acetobacterium fimetarium</name>
    <dbReference type="NCBI Taxonomy" id="52691"/>
    <lineage>
        <taxon>Bacteria</taxon>
        <taxon>Bacillati</taxon>
        <taxon>Bacillota</taxon>
        <taxon>Clostridia</taxon>
        <taxon>Eubacteriales</taxon>
        <taxon>Eubacteriaceae</taxon>
        <taxon>Acetobacterium</taxon>
    </lineage>
</organism>
<reference evidence="3 4" key="1">
    <citation type="journal article" date="2020" name="mSystems">
        <title>Defining Genomic and Predicted Metabolic Features of the Acetobacterium Genus.</title>
        <authorList>
            <person name="Ross D.E."/>
            <person name="Marshall C.W."/>
            <person name="Gulliver D."/>
            <person name="May H.D."/>
            <person name="Norman R.S."/>
        </authorList>
    </citation>
    <scope>NUCLEOTIDE SEQUENCE [LARGE SCALE GENOMIC DNA]</scope>
    <source>
        <strain evidence="3 4">DSM 8238</strain>
    </source>
</reference>